<dbReference type="Pfam" id="PF13581">
    <property type="entry name" value="HATPase_c_2"/>
    <property type="match status" value="1"/>
</dbReference>
<reference evidence="4 5" key="1">
    <citation type="journal article" date="2019" name="Int. J. Syst. Evol. Microbiol.">
        <title>The Global Catalogue of Microorganisms (GCM) 10K type strain sequencing project: providing services to taxonomists for standard genome sequencing and annotation.</title>
        <authorList>
            <consortium name="The Broad Institute Genomics Platform"/>
            <consortium name="The Broad Institute Genome Sequencing Center for Infectious Disease"/>
            <person name="Wu L."/>
            <person name="Ma J."/>
        </authorList>
    </citation>
    <scope>NUCLEOTIDE SEQUENCE [LARGE SCALE GENOMIC DNA]</scope>
    <source>
        <strain evidence="4 5">JCM 12696</strain>
    </source>
</reference>
<evidence type="ECO:0000256" key="1">
    <source>
        <dbReference type="ARBA" id="ARBA00022527"/>
    </source>
</evidence>
<feature type="region of interest" description="Disordered" evidence="2">
    <location>
        <begin position="195"/>
        <end position="221"/>
    </location>
</feature>
<keyword evidence="1" id="KW-0418">Kinase</keyword>
<evidence type="ECO:0000313" key="4">
    <source>
        <dbReference type="EMBL" id="GAA1149725.1"/>
    </source>
</evidence>
<dbReference type="PANTHER" id="PTHR35526:SF3">
    <property type="entry name" value="ANTI-SIGMA-F FACTOR RSBW"/>
    <property type="match status" value="1"/>
</dbReference>
<evidence type="ECO:0000259" key="3">
    <source>
        <dbReference type="Pfam" id="PF13581"/>
    </source>
</evidence>
<dbReference type="InterPro" id="IPR036890">
    <property type="entry name" value="HATPase_C_sf"/>
</dbReference>
<proteinExistence type="predicted"/>
<evidence type="ECO:0000256" key="2">
    <source>
        <dbReference type="SAM" id="MobiDB-lite"/>
    </source>
</evidence>
<dbReference type="CDD" id="cd16936">
    <property type="entry name" value="HATPase_RsbW-like"/>
    <property type="match status" value="1"/>
</dbReference>
<gene>
    <name evidence="4" type="ORF">GCM10009654_01200</name>
</gene>
<dbReference type="Proteomes" id="UP001501371">
    <property type="component" value="Unassembled WGS sequence"/>
</dbReference>
<protein>
    <recommendedName>
        <fullName evidence="3">Histidine kinase/HSP90-like ATPase domain-containing protein</fullName>
    </recommendedName>
</protein>
<name>A0ABN1UGP3_9ACTN</name>
<dbReference type="PANTHER" id="PTHR35526">
    <property type="entry name" value="ANTI-SIGMA-F FACTOR RSBW-RELATED"/>
    <property type="match status" value="1"/>
</dbReference>
<keyword evidence="1" id="KW-0808">Transferase</keyword>
<dbReference type="EMBL" id="BAAAKV010000001">
    <property type="protein sequence ID" value="GAA1149725.1"/>
    <property type="molecule type" value="Genomic_DNA"/>
</dbReference>
<evidence type="ECO:0000313" key="5">
    <source>
        <dbReference type="Proteomes" id="UP001501371"/>
    </source>
</evidence>
<keyword evidence="1" id="KW-0723">Serine/threonine-protein kinase</keyword>
<feature type="domain" description="Histidine kinase/HSP90-like ATPase" evidence="3">
    <location>
        <begin position="16"/>
        <end position="128"/>
    </location>
</feature>
<accession>A0ABN1UGP3</accession>
<dbReference type="InterPro" id="IPR050267">
    <property type="entry name" value="Anti-sigma-factor_SerPK"/>
</dbReference>
<dbReference type="RefSeq" id="WP_344268431.1">
    <property type="nucleotide sequence ID" value="NZ_BAAAKV010000001.1"/>
</dbReference>
<keyword evidence="5" id="KW-1185">Reference proteome</keyword>
<dbReference type="Gene3D" id="3.30.565.10">
    <property type="entry name" value="Histidine kinase-like ATPase, C-terminal domain"/>
    <property type="match status" value="1"/>
</dbReference>
<organism evidence="4 5">
    <name type="scientific">Streptomyces hebeiensis</name>
    <dbReference type="NCBI Taxonomy" id="229486"/>
    <lineage>
        <taxon>Bacteria</taxon>
        <taxon>Bacillati</taxon>
        <taxon>Actinomycetota</taxon>
        <taxon>Actinomycetes</taxon>
        <taxon>Kitasatosporales</taxon>
        <taxon>Streptomycetaceae</taxon>
        <taxon>Streptomyces</taxon>
    </lineage>
</organism>
<sequence>MAARNDILFRVARRRSSVRRARNLLHAVAGDWSIGQETLAEAELVLSELVTNALRVPVPGDRLVEVRIARLPEDGVLRLEVGDAGGGKPEVRTPSEDETGGRGLLLVDALAHRWGYEPRPSGIGKTVWAELKTPDIAPEPEGTEVAAITVRAGQRVRVWGEWLTVRGLHAERHTSDSEAHVVLHLDDGPGLRITADSPLTVQADPPPRSGDGAWRDAPRRK</sequence>
<dbReference type="InterPro" id="IPR003594">
    <property type="entry name" value="HATPase_dom"/>
</dbReference>
<dbReference type="SUPFAM" id="SSF55874">
    <property type="entry name" value="ATPase domain of HSP90 chaperone/DNA topoisomerase II/histidine kinase"/>
    <property type="match status" value="1"/>
</dbReference>
<comment type="caution">
    <text evidence="4">The sequence shown here is derived from an EMBL/GenBank/DDBJ whole genome shotgun (WGS) entry which is preliminary data.</text>
</comment>